<dbReference type="STRING" id="1344003.SAMN05445060_1011"/>
<dbReference type="InterPro" id="IPR013786">
    <property type="entry name" value="AcylCoA_DH/ox_N"/>
</dbReference>
<keyword evidence="5" id="KW-1185">Reference proteome</keyword>
<protein>
    <submittedName>
        <fullName evidence="4">Acyl-CoA dehydrogenase</fullName>
    </submittedName>
</protein>
<evidence type="ECO:0000256" key="1">
    <source>
        <dbReference type="ARBA" id="ARBA00023002"/>
    </source>
</evidence>
<evidence type="ECO:0000259" key="3">
    <source>
        <dbReference type="Pfam" id="PF08028"/>
    </source>
</evidence>
<dbReference type="InterPro" id="IPR036250">
    <property type="entry name" value="AcylCo_DH-like_C"/>
</dbReference>
<dbReference type="OrthoDB" id="571684at2"/>
<evidence type="ECO:0000313" key="4">
    <source>
        <dbReference type="EMBL" id="SIR80753.1"/>
    </source>
</evidence>
<feature type="domain" description="Acyl-CoA dehydrogenase/oxidase N-terminal" evidence="2">
    <location>
        <begin position="17"/>
        <end position="110"/>
    </location>
</feature>
<dbReference type="GO" id="GO:0006552">
    <property type="term" value="P:L-leucine catabolic process"/>
    <property type="evidence" value="ECO:0007669"/>
    <property type="project" value="TreeGrafter"/>
</dbReference>
<dbReference type="GO" id="GO:0050660">
    <property type="term" value="F:flavin adenine dinucleotide binding"/>
    <property type="evidence" value="ECO:0007669"/>
    <property type="project" value="InterPro"/>
</dbReference>
<dbReference type="Proteomes" id="UP000186218">
    <property type="component" value="Unassembled WGS sequence"/>
</dbReference>
<dbReference type="PANTHER" id="PTHR43884:SF12">
    <property type="entry name" value="ISOVALERYL-COA DEHYDROGENASE, MITOCHONDRIAL-RELATED"/>
    <property type="match status" value="1"/>
</dbReference>
<evidence type="ECO:0000259" key="2">
    <source>
        <dbReference type="Pfam" id="PF02771"/>
    </source>
</evidence>
<dbReference type="Gene3D" id="1.20.140.10">
    <property type="entry name" value="Butyryl-CoA Dehydrogenase, subunit A, domain 3"/>
    <property type="match status" value="1"/>
</dbReference>
<gene>
    <name evidence="4" type="ORF">SAMN05445060_1011</name>
</gene>
<dbReference type="PANTHER" id="PTHR43884">
    <property type="entry name" value="ACYL-COA DEHYDROGENASE"/>
    <property type="match status" value="1"/>
</dbReference>
<dbReference type="RefSeq" id="WP_076477075.1">
    <property type="nucleotide sequence ID" value="NZ_FTNT01000002.1"/>
</dbReference>
<name>A0A1N7DY36_9NOCA</name>
<sequence>MTAATRIVADRSAVLGEIGEGAAERERRGKDPHEQIQLLRDAGLTALSLDAAHGGGDADVVELLDFIVDLAHADPIVAHILRAHFWFVEQIKRLPDGPVRERWSTEIAHGKIFGNASSERRGTAGTRRFATRLRTVHDGPVGDGWLLTGEKFYSTGTAFADYVAVQAALDESVARVVVPLDRAGVRVLDDWDGIGQHRTGTGSTELVDVVVRPTDVLSLTATAATDAPPVANDGPLLQLFLQALITGILQSVTDDAVELVRGRIRTFDHAPAAEPRHDPVLLQTIGEVDAAATVARAAVRSAAQDVERAFACARDGVIDTDLFEQASLAAARVKVHVDRVALPAATSLFDVGGASAASRTRNLDRHWRNIRTITLHNPTSYKAIAIGDLLVNETALPANGYF</sequence>
<dbReference type="Gene3D" id="2.40.110.10">
    <property type="entry name" value="Butyryl-CoA Dehydrogenase, subunit A, domain 2"/>
    <property type="match status" value="1"/>
</dbReference>
<dbReference type="EMBL" id="FTNT01000002">
    <property type="protein sequence ID" value="SIR80753.1"/>
    <property type="molecule type" value="Genomic_DNA"/>
</dbReference>
<dbReference type="PIRSF" id="PIRSF016578">
    <property type="entry name" value="HsaA"/>
    <property type="match status" value="1"/>
</dbReference>
<dbReference type="SUPFAM" id="SSF47203">
    <property type="entry name" value="Acyl-CoA dehydrogenase C-terminal domain-like"/>
    <property type="match status" value="1"/>
</dbReference>
<keyword evidence="1" id="KW-0560">Oxidoreductase</keyword>
<accession>A0A1N7DY36</accession>
<dbReference type="InterPro" id="IPR009100">
    <property type="entry name" value="AcylCoA_DH/oxidase_NM_dom_sf"/>
</dbReference>
<dbReference type="Gene3D" id="1.10.540.10">
    <property type="entry name" value="Acyl-CoA dehydrogenase/oxidase, N-terminal domain"/>
    <property type="match status" value="1"/>
</dbReference>
<dbReference type="InterPro" id="IPR046373">
    <property type="entry name" value="Acyl-CoA_Oxase/DH_mid-dom_sf"/>
</dbReference>
<dbReference type="Pfam" id="PF02771">
    <property type="entry name" value="Acyl-CoA_dh_N"/>
    <property type="match status" value="1"/>
</dbReference>
<dbReference type="InterPro" id="IPR037069">
    <property type="entry name" value="AcylCoA_DH/ox_N_sf"/>
</dbReference>
<proteinExistence type="predicted"/>
<dbReference type="InterPro" id="IPR013107">
    <property type="entry name" value="Acyl-CoA_DH_C"/>
</dbReference>
<dbReference type="GO" id="GO:0008470">
    <property type="term" value="F:3-methylbutanoyl-CoA dehydrogenase activity"/>
    <property type="evidence" value="ECO:0007669"/>
    <property type="project" value="TreeGrafter"/>
</dbReference>
<dbReference type="Pfam" id="PF08028">
    <property type="entry name" value="Acyl-CoA_dh_2"/>
    <property type="match status" value="1"/>
</dbReference>
<evidence type="ECO:0000313" key="5">
    <source>
        <dbReference type="Proteomes" id="UP000186218"/>
    </source>
</evidence>
<reference evidence="4 5" key="1">
    <citation type="submission" date="2017-01" db="EMBL/GenBank/DDBJ databases">
        <authorList>
            <person name="Mah S.A."/>
            <person name="Swanson W.J."/>
            <person name="Moy G.W."/>
            <person name="Vacquier V.D."/>
        </authorList>
    </citation>
    <scope>NUCLEOTIDE SEQUENCE [LARGE SCALE GENOMIC DNA]</scope>
    <source>
        <strain evidence="4 5">CPCC 203464</strain>
    </source>
</reference>
<organism evidence="4 5">
    <name type="scientific">Williamsia sterculiae</name>
    <dbReference type="NCBI Taxonomy" id="1344003"/>
    <lineage>
        <taxon>Bacteria</taxon>
        <taxon>Bacillati</taxon>
        <taxon>Actinomycetota</taxon>
        <taxon>Actinomycetes</taxon>
        <taxon>Mycobacteriales</taxon>
        <taxon>Nocardiaceae</taxon>
        <taxon>Williamsia</taxon>
    </lineage>
</organism>
<dbReference type="AlphaFoldDB" id="A0A1N7DY36"/>
<dbReference type="SUPFAM" id="SSF56645">
    <property type="entry name" value="Acyl-CoA dehydrogenase NM domain-like"/>
    <property type="match status" value="1"/>
</dbReference>
<feature type="domain" description="Acyl-CoA dehydrogenase C-terminal" evidence="3">
    <location>
        <begin position="243"/>
        <end position="378"/>
    </location>
</feature>